<protein>
    <submittedName>
        <fullName evidence="3">Uncharacterized protein</fullName>
    </submittedName>
</protein>
<dbReference type="AlphaFoldDB" id="A0A9P0ZI04"/>
<organism evidence="3 4">
    <name type="scientific">Cuscuta europaea</name>
    <name type="common">European dodder</name>
    <dbReference type="NCBI Taxonomy" id="41803"/>
    <lineage>
        <taxon>Eukaryota</taxon>
        <taxon>Viridiplantae</taxon>
        <taxon>Streptophyta</taxon>
        <taxon>Embryophyta</taxon>
        <taxon>Tracheophyta</taxon>
        <taxon>Spermatophyta</taxon>
        <taxon>Magnoliopsida</taxon>
        <taxon>eudicotyledons</taxon>
        <taxon>Gunneridae</taxon>
        <taxon>Pentapetalae</taxon>
        <taxon>asterids</taxon>
        <taxon>lamiids</taxon>
        <taxon>Solanales</taxon>
        <taxon>Convolvulaceae</taxon>
        <taxon>Cuscuteae</taxon>
        <taxon>Cuscuta</taxon>
        <taxon>Cuscuta subgen. Cuscuta</taxon>
    </lineage>
</organism>
<evidence type="ECO:0000313" key="3">
    <source>
        <dbReference type="EMBL" id="CAH9100878.1"/>
    </source>
</evidence>
<gene>
    <name evidence="3" type="ORF">CEURO_LOCUS15145</name>
</gene>
<feature type="transmembrane region" description="Helical" evidence="2">
    <location>
        <begin position="73"/>
        <end position="97"/>
    </location>
</feature>
<keyword evidence="2" id="KW-1133">Transmembrane helix</keyword>
<name>A0A9P0ZI04_CUSEU</name>
<dbReference type="EMBL" id="CAMAPE010000038">
    <property type="protein sequence ID" value="CAH9100878.1"/>
    <property type="molecule type" value="Genomic_DNA"/>
</dbReference>
<evidence type="ECO:0000313" key="4">
    <source>
        <dbReference type="Proteomes" id="UP001152484"/>
    </source>
</evidence>
<reference evidence="3" key="1">
    <citation type="submission" date="2022-07" db="EMBL/GenBank/DDBJ databases">
        <authorList>
            <person name="Macas J."/>
            <person name="Novak P."/>
            <person name="Neumann P."/>
        </authorList>
    </citation>
    <scope>NUCLEOTIDE SEQUENCE</scope>
</reference>
<dbReference type="Proteomes" id="UP001152484">
    <property type="component" value="Unassembled WGS sequence"/>
</dbReference>
<feature type="region of interest" description="Disordered" evidence="1">
    <location>
        <begin position="1"/>
        <end position="48"/>
    </location>
</feature>
<keyword evidence="2" id="KW-0812">Transmembrane</keyword>
<accession>A0A9P0ZI04</accession>
<comment type="caution">
    <text evidence="3">The sequence shown here is derived from an EMBL/GenBank/DDBJ whole genome shotgun (WGS) entry which is preliminary data.</text>
</comment>
<keyword evidence="2" id="KW-0472">Membrane</keyword>
<evidence type="ECO:0000256" key="1">
    <source>
        <dbReference type="SAM" id="MobiDB-lite"/>
    </source>
</evidence>
<sequence>MKERKGKNERRREIDGESGRRKGLGKKERKKRKKRKKSKKKKEKIKKMNATSYPRHQVYLQSGLYRLKSHFEFFVRVYGFNGVIFELMPLIGIFVIVGRFI</sequence>
<keyword evidence="4" id="KW-1185">Reference proteome</keyword>
<feature type="compositionally biased region" description="Basic and acidic residues" evidence="1">
    <location>
        <begin position="10"/>
        <end position="20"/>
    </location>
</feature>
<feature type="compositionally biased region" description="Basic residues" evidence="1">
    <location>
        <begin position="21"/>
        <end position="47"/>
    </location>
</feature>
<proteinExistence type="predicted"/>
<evidence type="ECO:0000256" key="2">
    <source>
        <dbReference type="SAM" id="Phobius"/>
    </source>
</evidence>